<reference evidence="1 2" key="3">
    <citation type="journal article" date="2022" name="Microbiol. Spectr.">
        <title>Folding features and dynamics of 3D genome architecture in plant fungal pathogens.</title>
        <authorList>
            <person name="Xia C."/>
        </authorList>
    </citation>
    <scope>NUCLEOTIDE SEQUENCE [LARGE SCALE GENOMIC DNA]</scope>
    <source>
        <strain evidence="1 2">93-210</strain>
    </source>
</reference>
<organism evidence="1 2">
    <name type="scientific">Puccinia striiformis f. sp. tritici</name>
    <dbReference type="NCBI Taxonomy" id="168172"/>
    <lineage>
        <taxon>Eukaryota</taxon>
        <taxon>Fungi</taxon>
        <taxon>Dikarya</taxon>
        <taxon>Basidiomycota</taxon>
        <taxon>Pucciniomycotina</taxon>
        <taxon>Pucciniomycetes</taxon>
        <taxon>Pucciniales</taxon>
        <taxon>Pucciniaceae</taxon>
        <taxon>Puccinia</taxon>
    </lineage>
</organism>
<gene>
    <name evidence="1" type="ORF">MJO28_005858</name>
</gene>
<sequence>MQISSIFCCLAFLALTYQGVLSPGTPWWHPEVLKKAQQAERDAMAQRAELARKQRADELARATAGRF</sequence>
<reference evidence="2" key="1">
    <citation type="journal article" date="2018" name="BMC Genomics">
        <title>Genomic insights into host adaptation between the wheat stripe rust pathogen (Puccinia striiformis f. sp. tritici) and the barley stripe rust pathogen (Puccinia striiformis f. sp. hordei).</title>
        <authorList>
            <person name="Xia C."/>
            <person name="Wang M."/>
            <person name="Yin C."/>
            <person name="Cornejo O.E."/>
            <person name="Hulbert S.H."/>
            <person name="Chen X."/>
        </authorList>
    </citation>
    <scope>NUCLEOTIDE SEQUENCE [LARGE SCALE GENOMIC DNA]</scope>
    <source>
        <strain evidence="2">93-210</strain>
    </source>
</reference>
<comment type="caution">
    <text evidence="1">The sequence shown here is derived from an EMBL/GenBank/DDBJ whole genome shotgun (WGS) entry which is preliminary data.</text>
</comment>
<name>A0ACC0EFD0_9BASI</name>
<protein>
    <submittedName>
        <fullName evidence="1">Uncharacterized protein</fullName>
    </submittedName>
</protein>
<evidence type="ECO:0000313" key="1">
    <source>
        <dbReference type="EMBL" id="KAI7953311.1"/>
    </source>
</evidence>
<reference evidence="2" key="2">
    <citation type="journal article" date="2018" name="Mol. Plant Microbe Interact.">
        <title>Genome sequence resources for the wheat stripe rust pathogen (Puccinia striiformis f. sp. tritici) and the barley stripe rust pathogen (Puccinia striiformis f. sp. hordei).</title>
        <authorList>
            <person name="Xia C."/>
            <person name="Wang M."/>
            <person name="Yin C."/>
            <person name="Cornejo O.E."/>
            <person name="Hulbert S.H."/>
            <person name="Chen X."/>
        </authorList>
    </citation>
    <scope>NUCLEOTIDE SEQUENCE [LARGE SCALE GENOMIC DNA]</scope>
    <source>
        <strain evidence="2">93-210</strain>
    </source>
</reference>
<accession>A0ACC0EFD0</accession>
<keyword evidence="2" id="KW-1185">Reference proteome</keyword>
<dbReference type="Proteomes" id="UP001060170">
    <property type="component" value="Chromosome 6"/>
</dbReference>
<proteinExistence type="predicted"/>
<dbReference type="EMBL" id="CM045870">
    <property type="protein sequence ID" value="KAI7953311.1"/>
    <property type="molecule type" value="Genomic_DNA"/>
</dbReference>
<evidence type="ECO:0000313" key="2">
    <source>
        <dbReference type="Proteomes" id="UP001060170"/>
    </source>
</evidence>